<proteinExistence type="predicted"/>
<evidence type="ECO:0000313" key="2">
    <source>
        <dbReference type="EMBL" id="MBC3537819.1"/>
    </source>
</evidence>
<evidence type="ECO:0000256" key="1">
    <source>
        <dbReference type="SAM" id="SignalP"/>
    </source>
</evidence>
<accession>A0ABR6VLY1</accession>
<dbReference type="EMBL" id="JACOGK010000043">
    <property type="protein sequence ID" value="MBC3537819.1"/>
    <property type="molecule type" value="Genomic_DNA"/>
</dbReference>
<dbReference type="RefSeq" id="WP_186504391.1">
    <property type="nucleotide sequence ID" value="NZ_JACOGK010000043.1"/>
</dbReference>
<keyword evidence="1" id="KW-0732">Signal</keyword>
<name>A0ABR6VLY1_9FIRM</name>
<sequence>MRKIFLAFFLFCSLALGFVPGGIPPVQAAYGGAPQLVQIADLQYKDFYYAVWAHGGATGSRLEFKYLGSTPYVRGQSYDAYAFGARWQDAPGVHGAMISAYTNKAGAVSKLTITANNDIPLSRVEAYAAAAVIMGTLGVDDSAAQRLVNQLRDGNMPGLLTIWNAAGNRRIVITQEIMAPNILNLRMTAYNR</sequence>
<reference evidence="2 3" key="1">
    <citation type="submission" date="2020-08" db="EMBL/GenBank/DDBJ databases">
        <authorList>
            <person name="Liu C."/>
            <person name="Sun Q."/>
        </authorList>
    </citation>
    <scope>NUCLEOTIDE SEQUENCE [LARGE SCALE GENOMIC DNA]</scope>
    <source>
        <strain evidence="2 3">NSJ-59</strain>
    </source>
</reference>
<feature type="chain" id="PRO_5047405498" evidence="1">
    <location>
        <begin position="29"/>
        <end position="192"/>
    </location>
</feature>
<keyword evidence="3" id="KW-1185">Reference proteome</keyword>
<gene>
    <name evidence="2" type="ORF">H8J70_11270</name>
</gene>
<comment type="caution">
    <text evidence="2">The sequence shown here is derived from an EMBL/GenBank/DDBJ whole genome shotgun (WGS) entry which is preliminary data.</text>
</comment>
<organism evidence="2 3">
    <name type="scientific">Megasphaera hominis</name>
    <dbReference type="NCBI Taxonomy" id="159836"/>
    <lineage>
        <taxon>Bacteria</taxon>
        <taxon>Bacillati</taxon>
        <taxon>Bacillota</taxon>
        <taxon>Negativicutes</taxon>
        <taxon>Veillonellales</taxon>
        <taxon>Veillonellaceae</taxon>
        <taxon>Megasphaera</taxon>
    </lineage>
</organism>
<feature type="signal peptide" evidence="1">
    <location>
        <begin position="1"/>
        <end position="28"/>
    </location>
</feature>
<evidence type="ECO:0000313" key="3">
    <source>
        <dbReference type="Proteomes" id="UP000606870"/>
    </source>
</evidence>
<protein>
    <submittedName>
        <fullName evidence="2">Uncharacterized protein</fullName>
    </submittedName>
</protein>
<dbReference type="Proteomes" id="UP000606870">
    <property type="component" value="Unassembled WGS sequence"/>
</dbReference>